<organism evidence="2 3">
    <name type="scientific">Flavisolibacter ginsenosidimutans</name>
    <dbReference type="NCBI Taxonomy" id="661481"/>
    <lineage>
        <taxon>Bacteria</taxon>
        <taxon>Pseudomonadati</taxon>
        <taxon>Bacteroidota</taxon>
        <taxon>Chitinophagia</taxon>
        <taxon>Chitinophagales</taxon>
        <taxon>Chitinophagaceae</taxon>
        <taxon>Flavisolibacter</taxon>
    </lineage>
</organism>
<protein>
    <submittedName>
        <fullName evidence="2">Uncharacterized protein</fullName>
    </submittedName>
</protein>
<dbReference type="AlphaFoldDB" id="A0A5B8UIT1"/>
<keyword evidence="1" id="KW-0472">Membrane</keyword>
<keyword evidence="1" id="KW-0812">Transmembrane</keyword>
<reference evidence="2 3" key="1">
    <citation type="journal article" date="2015" name="Int. J. Syst. Evol. Microbiol.">
        <title>Flavisolibacter ginsenosidimutans sp. nov., with ginsenoside-converting activity isolated from soil used for cultivating ginseng.</title>
        <authorList>
            <person name="Zhao Y."/>
            <person name="Liu Q."/>
            <person name="Kang M.S."/>
            <person name="Jin F."/>
            <person name="Yu H."/>
            <person name="Im W.T."/>
        </authorList>
    </citation>
    <scope>NUCLEOTIDE SEQUENCE [LARGE SCALE GENOMIC DNA]</scope>
    <source>
        <strain evidence="2 3">Gsoil 636</strain>
    </source>
</reference>
<keyword evidence="1" id="KW-1133">Transmembrane helix</keyword>
<evidence type="ECO:0000313" key="2">
    <source>
        <dbReference type="EMBL" id="QEC56574.1"/>
    </source>
</evidence>
<accession>A0A5B8UIT1</accession>
<dbReference type="KEGG" id="fgg:FSB75_11945"/>
<proteinExistence type="predicted"/>
<evidence type="ECO:0000256" key="1">
    <source>
        <dbReference type="SAM" id="Phobius"/>
    </source>
</evidence>
<feature type="transmembrane region" description="Helical" evidence="1">
    <location>
        <begin position="192"/>
        <end position="209"/>
    </location>
</feature>
<name>A0A5B8UIT1_9BACT</name>
<dbReference type="Proteomes" id="UP000321204">
    <property type="component" value="Chromosome"/>
</dbReference>
<gene>
    <name evidence="2" type="ORF">FSB75_11945</name>
</gene>
<keyword evidence="3" id="KW-1185">Reference proteome</keyword>
<dbReference type="EMBL" id="CP042433">
    <property type="protein sequence ID" value="QEC56574.1"/>
    <property type="molecule type" value="Genomic_DNA"/>
</dbReference>
<dbReference type="RefSeq" id="WP_146787578.1">
    <property type="nucleotide sequence ID" value="NZ_BAABIO010000001.1"/>
</dbReference>
<sequence>MFFSIGLVFGIFLSFLWGQMLIPEYKPAVTVKSPKQLQKEVTSSEAIYTKKADSLNSQNNKLADQLTNMKAALVIANAKTVRLQKEVFSLLDRRFESHQKSDSHSDANCDSLADTVPVLIAASQEKDSLYNSEVAVLESQVQNRDSTVALQQQQYQILKESFTKSLEAQTILATDNKALTKTVRQQRTKSKLLSAALFILSGAAATYLSHH</sequence>
<evidence type="ECO:0000313" key="3">
    <source>
        <dbReference type="Proteomes" id="UP000321204"/>
    </source>
</evidence>